<feature type="compositionally biased region" description="Polar residues" evidence="1">
    <location>
        <begin position="188"/>
        <end position="203"/>
    </location>
</feature>
<reference evidence="2 3" key="1">
    <citation type="submission" date="2019-01" db="EMBL/GenBank/DDBJ databases">
        <title>A draft genome assembly of the solar-powered sea slug Elysia chlorotica.</title>
        <authorList>
            <person name="Cai H."/>
            <person name="Li Q."/>
            <person name="Fang X."/>
            <person name="Li J."/>
            <person name="Curtis N.E."/>
            <person name="Altenburger A."/>
            <person name="Shibata T."/>
            <person name="Feng M."/>
            <person name="Maeda T."/>
            <person name="Schwartz J.A."/>
            <person name="Shigenobu S."/>
            <person name="Lundholm N."/>
            <person name="Nishiyama T."/>
            <person name="Yang H."/>
            <person name="Hasebe M."/>
            <person name="Li S."/>
            <person name="Pierce S.K."/>
            <person name="Wang J."/>
        </authorList>
    </citation>
    <scope>NUCLEOTIDE SEQUENCE [LARGE SCALE GENOMIC DNA]</scope>
    <source>
        <strain evidence="2">EC2010</strain>
        <tissue evidence="2">Whole organism of an adult</tissue>
    </source>
</reference>
<comment type="caution">
    <text evidence="2">The sequence shown here is derived from an EMBL/GenBank/DDBJ whole genome shotgun (WGS) entry which is preliminary data.</text>
</comment>
<keyword evidence="3" id="KW-1185">Reference proteome</keyword>
<protein>
    <submittedName>
        <fullName evidence="2">Uncharacterized protein</fullName>
    </submittedName>
</protein>
<gene>
    <name evidence="2" type="ORF">EGW08_006687</name>
</gene>
<evidence type="ECO:0000313" key="3">
    <source>
        <dbReference type="Proteomes" id="UP000271974"/>
    </source>
</evidence>
<feature type="region of interest" description="Disordered" evidence="1">
    <location>
        <begin position="161"/>
        <end position="218"/>
    </location>
</feature>
<accession>A0A433TVF2</accession>
<evidence type="ECO:0000256" key="1">
    <source>
        <dbReference type="SAM" id="MobiDB-lite"/>
    </source>
</evidence>
<dbReference type="EMBL" id="RQTK01000166">
    <property type="protein sequence ID" value="RUS85544.1"/>
    <property type="molecule type" value="Genomic_DNA"/>
</dbReference>
<proteinExistence type="predicted"/>
<name>A0A433TVF2_ELYCH</name>
<organism evidence="2 3">
    <name type="scientific">Elysia chlorotica</name>
    <name type="common">Eastern emerald elysia</name>
    <name type="synonym">Sea slug</name>
    <dbReference type="NCBI Taxonomy" id="188477"/>
    <lineage>
        <taxon>Eukaryota</taxon>
        <taxon>Metazoa</taxon>
        <taxon>Spiralia</taxon>
        <taxon>Lophotrochozoa</taxon>
        <taxon>Mollusca</taxon>
        <taxon>Gastropoda</taxon>
        <taxon>Heterobranchia</taxon>
        <taxon>Euthyneura</taxon>
        <taxon>Panpulmonata</taxon>
        <taxon>Sacoglossa</taxon>
        <taxon>Placobranchoidea</taxon>
        <taxon>Plakobranchidae</taxon>
        <taxon>Elysia</taxon>
    </lineage>
</organism>
<sequence length="218" mass="24022">MYLPIESPTLYHLHKLALEFQAYAKKVLSLSPLSWAETPGCPEGYPRPGQITSGQSKNNNEKRNVADHMRRLSDGEEERSRVGYQIHCDIGAYRTMKTVGFRENHAESSGTEEKCQRESIILSQAVFPDQVTVVKPTPPADNSLAHALSRPVTYDPKLYVPSNTLHPGQDMRLVDKQPNSRPPDTALASISQAGPLVNASTHRGANPHRLDGGEATLC</sequence>
<dbReference type="AlphaFoldDB" id="A0A433TVF2"/>
<feature type="region of interest" description="Disordered" evidence="1">
    <location>
        <begin position="45"/>
        <end position="65"/>
    </location>
</feature>
<dbReference type="Proteomes" id="UP000271974">
    <property type="component" value="Unassembled WGS sequence"/>
</dbReference>
<evidence type="ECO:0000313" key="2">
    <source>
        <dbReference type="EMBL" id="RUS85544.1"/>
    </source>
</evidence>